<proteinExistence type="predicted"/>
<reference evidence="9 10" key="1">
    <citation type="submission" date="2024-03" db="EMBL/GenBank/DDBJ databases">
        <authorList>
            <person name="Gkanogiannis A."/>
            <person name="Becerra Lopez-Lavalle L."/>
        </authorList>
    </citation>
    <scope>NUCLEOTIDE SEQUENCE [LARGE SCALE GENOMIC DNA]</scope>
</reference>
<keyword evidence="2" id="KW-0677">Repeat</keyword>
<keyword evidence="6" id="KW-0539">Nucleus</keyword>
<dbReference type="InterPro" id="IPR009057">
    <property type="entry name" value="Homeodomain-like_sf"/>
</dbReference>
<dbReference type="EMBL" id="OZ021739">
    <property type="protein sequence ID" value="CAK9323149.1"/>
    <property type="molecule type" value="Genomic_DNA"/>
</dbReference>
<keyword evidence="5" id="KW-0804">Transcription</keyword>
<accession>A0ABP0YRK9</accession>
<evidence type="ECO:0000259" key="8">
    <source>
        <dbReference type="PROSITE" id="PS51294"/>
    </source>
</evidence>
<dbReference type="PANTHER" id="PTHR45675">
    <property type="entry name" value="MYB TRANSCRIPTION FACTOR-RELATED-RELATED"/>
    <property type="match status" value="1"/>
</dbReference>
<evidence type="ECO:0000313" key="10">
    <source>
        <dbReference type="Proteomes" id="UP001642487"/>
    </source>
</evidence>
<protein>
    <submittedName>
        <fullName evidence="9">Uncharacterized protein</fullName>
    </submittedName>
</protein>
<dbReference type="Proteomes" id="UP001642487">
    <property type="component" value="Chromosome 5"/>
</dbReference>
<evidence type="ECO:0000256" key="4">
    <source>
        <dbReference type="ARBA" id="ARBA00023125"/>
    </source>
</evidence>
<evidence type="ECO:0000313" key="9">
    <source>
        <dbReference type="EMBL" id="CAK9323149.1"/>
    </source>
</evidence>
<dbReference type="InterPro" id="IPR001005">
    <property type="entry name" value="SANT/Myb"/>
</dbReference>
<feature type="domain" description="HTH myb-type" evidence="8">
    <location>
        <begin position="66"/>
        <end position="116"/>
    </location>
</feature>
<evidence type="ECO:0000256" key="5">
    <source>
        <dbReference type="ARBA" id="ARBA00023163"/>
    </source>
</evidence>
<dbReference type="InterPro" id="IPR044676">
    <property type="entry name" value="EOBI/EOBII-like_plant"/>
</dbReference>
<organism evidence="9 10">
    <name type="scientific">Citrullus colocynthis</name>
    <name type="common">colocynth</name>
    <dbReference type="NCBI Taxonomy" id="252529"/>
    <lineage>
        <taxon>Eukaryota</taxon>
        <taxon>Viridiplantae</taxon>
        <taxon>Streptophyta</taxon>
        <taxon>Embryophyta</taxon>
        <taxon>Tracheophyta</taxon>
        <taxon>Spermatophyta</taxon>
        <taxon>Magnoliopsida</taxon>
        <taxon>eudicotyledons</taxon>
        <taxon>Gunneridae</taxon>
        <taxon>Pentapetalae</taxon>
        <taxon>rosids</taxon>
        <taxon>fabids</taxon>
        <taxon>Cucurbitales</taxon>
        <taxon>Cucurbitaceae</taxon>
        <taxon>Benincaseae</taxon>
        <taxon>Citrullus</taxon>
    </lineage>
</organism>
<dbReference type="PANTHER" id="PTHR45675:SF8">
    <property type="entry name" value="TRANSCRIPTION FACTOR MYB27"/>
    <property type="match status" value="1"/>
</dbReference>
<dbReference type="CDD" id="cd00167">
    <property type="entry name" value="SANT"/>
    <property type="match status" value="2"/>
</dbReference>
<feature type="domain" description="HTH myb-type" evidence="8">
    <location>
        <begin position="9"/>
        <end position="65"/>
    </location>
</feature>
<dbReference type="Pfam" id="PF00249">
    <property type="entry name" value="Myb_DNA-binding"/>
    <property type="match status" value="2"/>
</dbReference>
<dbReference type="InterPro" id="IPR017930">
    <property type="entry name" value="Myb_dom"/>
</dbReference>
<dbReference type="PROSITE" id="PS51294">
    <property type="entry name" value="HTH_MYB"/>
    <property type="match status" value="2"/>
</dbReference>
<evidence type="ECO:0000256" key="3">
    <source>
        <dbReference type="ARBA" id="ARBA00023015"/>
    </source>
</evidence>
<evidence type="ECO:0000256" key="6">
    <source>
        <dbReference type="ARBA" id="ARBA00023242"/>
    </source>
</evidence>
<sequence>MANQSALQSERLRRGPWLEEEDRQLTIFVTRMGERKWDLIAKASGLERSGKSCRFRWLNYLRPNLKRDRINSEEEEIILKLHNKWGNKWSRIAQWLPGRTDNEIKNYWRSHLRKKFPIQLEECKVKHGKQDEVSLKKCGVGSPIRHDHNERKDISCNHFGFSNLEITSSPYEIRLSNWISHQLANEEQEVNHHHEDCNSLEFCFCYPNVNFAERDDQTDRFWDSLASLWDME</sequence>
<feature type="domain" description="Myb-like" evidence="7">
    <location>
        <begin position="9"/>
        <end position="61"/>
    </location>
</feature>
<dbReference type="SUPFAM" id="SSF46689">
    <property type="entry name" value="Homeodomain-like"/>
    <property type="match status" value="1"/>
</dbReference>
<keyword evidence="3" id="KW-0805">Transcription regulation</keyword>
<comment type="subcellular location">
    <subcellularLocation>
        <location evidence="1">Nucleus</location>
    </subcellularLocation>
</comment>
<dbReference type="PROSITE" id="PS50090">
    <property type="entry name" value="MYB_LIKE"/>
    <property type="match status" value="2"/>
</dbReference>
<keyword evidence="10" id="KW-1185">Reference proteome</keyword>
<evidence type="ECO:0000256" key="2">
    <source>
        <dbReference type="ARBA" id="ARBA00022737"/>
    </source>
</evidence>
<evidence type="ECO:0000259" key="7">
    <source>
        <dbReference type="PROSITE" id="PS50090"/>
    </source>
</evidence>
<dbReference type="SMART" id="SM00717">
    <property type="entry name" value="SANT"/>
    <property type="match status" value="2"/>
</dbReference>
<evidence type="ECO:0000256" key="1">
    <source>
        <dbReference type="ARBA" id="ARBA00004123"/>
    </source>
</evidence>
<name>A0ABP0YRK9_9ROSI</name>
<feature type="domain" description="Myb-like" evidence="7">
    <location>
        <begin position="62"/>
        <end position="112"/>
    </location>
</feature>
<dbReference type="Gene3D" id="1.10.10.60">
    <property type="entry name" value="Homeodomain-like"/>
    <property type="match status" value="2"/>
</dbReference>
<keyword evidence="4" id="KW-0238">DNA-binding</keyword>
<gene>
    <name evidence="9" type="ORF">CITCOLO1_LOCUS15320</name>
</gene>